<keyword evidence="2" id="KW-1185">Reference proteome</keyword>
<dbReference type="RefSeq" id="YP_010675505.1">
    <property type="nucleotide sequence ID" value="NC_071004.1"/>
</dbReference>
<accession>A0AAE7K684</accession>
<dbReference type="Proteomes" id="UP000821895">
    <property type="component" value="Segment"/>
</dbReference>
<protein>
    <submittedName>
        <fullName evidence="1">Uncharacterized protein</fullName>
    </submittedName>
</protein>
<organism evidence="1 2">
    <name type="scientific">Gordonia phage Clawz</name>
    <dbReference type="NCBI Taxonomy" id="2743910"/>
    <lineage>
        <taxon>Viruses</taxon>
        <taxon>Duplodnaviria</taxon>
        <taxon>Heunggongvirae</taxon>
        <taxon>Uroviricota</taxon>
        <taxon>Caudoviricetes</taxon>
        <taxon>Clawzvirus</taxon>
        <taxon>Clawzvirus clawz</taxon>
    </lineage>
</organism>
<dbReference type="GeneID" id="77951832"/>
<evidence type="ECO:0000313" key="2">
    <source>
        <dbReference type="Proteomes" id="UP000821895"/>
    </source>
</evidence>
<evidence type="ECO:0000313" key="1">
    <source>
        <dbReference type="EMBL" id="QKY79988.1"/>
    </source>
</evidence>
<dbReference type="EMBL" id="MT498058">
    <property type="protein sequence ID" value="QKY79988.1"/>
    <property type="molecule type" value="Genomic_DNA"/>
</dbReference>
<sequence>MPERQITSEATPLTEIGVPVAVIRGTDRLFGCSRKKMDARIAELIRLTAVDVMDMESVGWTKLRETRRVLAHHGHRLRLDPPLADEDVDPNARGELTADEIARLRVRVIRLRKELSEILHVLSPAETEPEPEHRVIARPFSPADMPRSI</sequence>
<name>A0AAE7K684_9CAUD</name>
<gene>
    <name evidence="1" type="primary">76</name>
    <name evidence="1" type="ORF">SEA_CLAWZ_76</name>
</gene>
<proteinExistence type="predicted"/>
<dbReference type="KEGG" id="vg:77951832"/>
<reference evidence="1" key="1">
    <citation type="submission" date="2020-05" db="EMBL/GenBank/DDBJ databases">
        <authorList>
            <person name="Conneilly E.M."/>
            <person name="Corace M.L."/>
            <person name="Daly D."/>
            <person name="Dejene M.A."/>
            <person name="Deng Y."/>
            <person name="Kelly J.M."/>
            <person name="Masiello C.S."/>
            <person name="McDonough D."/>
            <person name="Musser E."/>
            <person name="Pecorale A.L."/>
            <person name="Ray R.F."/>
            <person name="Regan I.M."/>
            <person name="Shedd N.A."/>
            <person name="Tatone J.R."/>
            <person name="Tocci C.W."/>
            <person name="Zarate C.M."/>
            <person name="Whitefleet-Smith J.L."/>
            <person name="Garlena R.A."/>
            <person name="Russell D.A."/>
            <person name="Pope W.H."/>
            <person name="Jacobs-Sera D."/>
            <person name="Hatfull G.F."/>
        </authorList>
    </citation>
    <scope>NUCLEOTIDE SEQUENCE</scope>
</reference>